<dbReference type="Proteomes" id="UP001234178">
    <property type="component" value="Unassembled WGS sequence"/>
</dbReference>
<evidence type="ECO:0000256" key="1">
    <source>
        <dbReference type="SAM" id="SignalP"/>
    </source>
</evidence>
<comment type="caution">
    <text evidence="2">The sequence shown here is derived from an EMBL/GenBank/DDBJ whole genome shotgun (WGS) entry which is preliminary data.</text>
</comment>
<dbReference type="EMBL" id="JAOYFB010000038">
    <property type="protein sequence ID" value="KAK4026442.1"/>
    <property type="molecule type" value="Genomic_DNA"/>
</dbReference>
<evidence type="ECO:0000313" key="2">
    <source>
        <dbReference type="EMBL" id="KAK4026442.1"/>
    </source>
</evidence>
<reference evidence="2 3" key="1">
    <citation type="journal article" date="2023" name="Nucleic Acids Res.">
        <title>The hologenome of Daphnia magna reveals possible DNA methylation and microbiome-mediated evolution of the host genome.</title>
        <authorList>
            <person name="Chaturvedi A."/>
            <person name="Li X."/>
            <person name="Dhandapani V."/>
            <person name="Marshall H."/>
            <person name="Kissane S."/>
            <person name="Cuenca-Cambronero M."/>
            <person name="Asole G."/>
            <person name="Calvet F."/>
            <person name="Ruiz-Romero M."/>
            <person name="Marangio P."/>
            <person name="Guigo R."/>
            <person name="Rago D."/>
            <person name="Mirbahai L."/>
            <person name="Eastwood N."/>
            <person name="Colbourne J.K."/>
            <person name="Zhou J."/>
            <person name="Mallon E."/>
            <person name="Orsini L."/>
        </authorList>
    </citation>
    <scope>NUCLEOTIDE SEQUENCE [LARGE SCALE GENOMIC DNA]</scope>
    <source>
        <strain evidence="2">LRV0_1</strain>
    </source>
</reference>
<gene>
    <name evidence="2" type="ORF">OUZ56_015440</name>
</gene>
<feature type="chain" id="PRO_5045358975" evidence="1">
    <location>
        <begin position="22"/>
        <end position="147"/>
    </location>
</feature>
<accession>A0ABR0AMV0</accession>
<keyword evidence="3" id="KW-1185">Reference proteome</keyword>
<evidence type="ECO:0000313" key="3">
    <source>
        <dbReference type="Proteomes" id="UP001234178"/>
    </source>
</evidence>
<organism evidence="2 3">
    <name type="scientific">Daphnia magna</name>
    <dbReference type="NCBI Taxonomy" id="35525"/>
    <lineage>
        <taxon>Eukaryota</taxon>
        <taxon>Metazoa</taxon>
        <taxon>Ecdysozoa</taxon>
        <taxon>Arthropoda</taxon>
        <taxon>Crustacea</taxon>
        <taxon>Branchiopoda</taxon>
        <taxon>Diplostraca</taxon>
        <taxon>Cladocera</taxon>
        <taxon>Anomopoda</taxon>
        <taxon>Daphniidae</taxon>
        <taxon>Daphnia</taxon>
    </lineage>
</organism>
<keyword evidence="1" id="KW-0732">Signal</keyword>
<proteinExistence type="predicted"/>
<feature type="signal peptide" evidence="1">
    <location>
        <begin position="1"/>
        <end position="21"/>
    </location>
</feature>
<protein>
    <submittedName>
        <fullName evidence="2">Uncharacterized protein</fullName>
    </submittedName>
</protein>
<name>A0ABR0AMV0_9CRUS</name>
<sequence>MEYKGLSLLVVMIVATLMADALPAVDPRAADITAVKTMVDELETAASNIEVDFRDADPRCNPCSIHCPSSCWPPTTTPTTTTTTKKPYYYGQTTKGYYPTSPTKPTYPTKPTSPTKPPTCDNCHPCKYPHPISIEICLDVFLVIGRK</sequence>